<dbReference type="EMBL" id="GEEE01018580">
    <property type="protein sequence ID" value="JAP44645.1"/>
    <property type="molecule type" value="Transcribed_RNA"/>
</dbReference>
<protein>
    <submittedName>
        <fullName evidence="2">Uncharacterized protein</fullName>
    </submittedName>
</protein>
<gene>
    <name evidence="2" type="ORF">TR167067</name>
</gene>
<accession>A0A0X3Q330</accession>
<organism evidence="2">
    <name type="scientific">Schistocephalus solidus</name>
    <name type="common">Tapeworm</name>
    <dbReference type="NCBI Taxonomy" id="70667"/>
    <lineage>
        <taxon>Eukaryota</taxon>
        <taxon>Metazoa</taxon>
        <taxon>Spiralia</taxon>
        <taxon>Lophotrochozoa</taxon>
        <taxon>Platyhelminthes</taxon>
        <taxon>Cestoda</taxon>
        <taxon>Eucestoda</taxon>
        <taxon>Diphyllobothriidea</taxon>
        <taxon>Diphyllobothriidae</taxon>
        <taxon>Schistocephalus</taxon>
    </lineage>
</organism>
<proteinExistence type="predicted"/>
<evidence type="ECO:0000313" key="2">
    <source>
        <dbReference type="EMBL" id="JAP58391.1"/>
    </source>
</evidence>
<feature type="region of interest" description="Disordered" evidence="1">
    <location>
        <begin position="36"/>
        <end position="92"/>
    </location>
</feature>
<dbReference type="AlphaFoldDB" id="A0A0X3Q330"/>
<name>A0A0X3Q330_SCHSO</name>
<feature type="compositionally biased region" description="Polar residues" evidence="1">
    <location>
        <begin position="36"/>
        <end position="46"/>
    </location>
</feature>
<dbReference type="EMBL" id="GEEE01004834">
    <property type="protein sequence ID" value="JAP58391.1"/>
    <property type="molecule type" value="Transcribed_RNA"/>
</dbReference>
<sequence>MTCIHSRPHHLSRQTCAQSLPRVGASSHHQVIVQNTVLPQVSSSSPPKMELGHDYRGARKKYAPSLDARSFSTSQGHSVRKDQLESSPPQRCRSFGSSLALTYLKLFN</sequence>
<reference evidence="2" key="1">
    <citation type="submission" date="2016-01" db="EMBL/GenBank/DDBJ databases">
        <title>Reference transcriptome for the parasite Schistocephalus solidus: insights into the molecular evolution of parasitism.</title>
        <authorList>
            <person name="Hebert F.O."/>
            <person name="Grambauer S."/>
            <person name="Barber I."/>
            <person name="Landry C.R."/>
            <person name="Aubin-Horth N."/>
        </authorList>
    </citation>
    <scope>NUCLEOTIDE SEQUENCE</scope>
</reference>
<evidence type="ECO:0000256" key="1">
    <source>
        <dbReference type="SAM" id="MobiDB-lite"/>
    </source>
</evidence>